<accession>A0ABS9DZB5</accession>
<evidence type="ECO:0000256" key="1">
    <source>
        <dbReference type="ARBA" id="ARBA00022741"/>
    </source>
</evidence>
<dbReference type="Gene3D" id="3.40.50.300">
    <property type="entry name" value="P-loop containing nucleotide triphosphate hydrolases"/>
    <property type="match status" value="1"/>
</dbReference>
<dbReference type="SUPFAM" id="SSF52540">
    <property type="entry name" value="P-loop containing nucleoside triphosphate hydrolases"/>
    <property type="match status" value="1"/>
</dbReference>
<keyword evidence="5" id="KW-1185">Reference proteome</keyword>
<evidence type="ECO:0000256" key="2">
    <source>
        <dbReference type="ARBA" id="ARBA00023134"/>
    </source>
</evidence>
<evidence type="ECO:0000313" key="5">
    <source>
        <dbReference type="Proteomes" id="UP001521209"/>
    </source>
</evidence>
<comment type="caution">
    <text evidence="4">The sequence shown here is derived from an EMBL/GenBank/DDBJ whole genome shotgun (WGS) entry which is preliminary data.</text>
</comment>
<dbReference type="SMART" id="SM00962">
    <property type="entry name" value="SRP54"/>
    <property type="match status" value="1"/>
</dbReference>
<reference evidence="4 5" key="1">
    <citation type="submission" date="2022-01" db="EMBL/GenBank/DDBJ databases">
        <authorList>
            <person name="Won M."/>
            <person name="Kim S.-J."/>
            <person name="Kwon S.-W."/>
        </authorList>
    </citation>
    <scope>NUCLEOTIDE SEQUENCE [LARGE SCALE GENOMIC DNA]</scope>
    <source>
        <strain evidence="4 5">KCTC 23505</strain>
    </source>
</reference>
<dbReference type="RefSeq" id="WP_235704739.1">
    <property type="nucleotide sequence ID" value="NZ_JAKGBZ010000024.1"/>
</dbReference>
<gene>
    <name evidence="4" type="ORF">L2A60_12485</name>
</gene>
<dbReference type="EMBL" id="JAKGBZ010000024">
    <property type="protein sequence ID" value="MCF3947495.1"/>
    <property type="molecule type" value="Genomic_DNA"/>
</dbReference>
<keyword evidence="1" id="KW-0547">Nucleotide-binding</keyword>
<protein>
    <submittedName>
        <fullName evidence="4">GTP-binding protein</fullName>
    </submittedName>
</protein>
<dbReference type="Pfam" id="PF00448">
    <property type="entry name" value="SRP54"/>
    <property type="match status" value="1"/>
</dbReference>
<name>A0ABS9DZB5_9PROT</name>
<evidence type="ECO:0000259" key="3">
    <source>
        <dbReference type="SMART" id="SM00962"/>
    </source>
</evidence>
<keyword evidence="2" id="KW-0342">GTP-binding</keyword>
<dbReference type="InterPro" id="IPR000897">
    <property type="entry name" value="SRP54_GTPase_dom"/>
</dbReference>
<sequence>MKIKLIRAASMRQALAEAHRLMGPDALILGNRKIDDIIELTVAIDPEQTKDTGEAWRNALAFHRVPRRLAARWADQSPDTALAASFRFGSIGFDRPLLLAGPPGAGKTLTTAKLATRLVRDGIKPTLVNADRNRAGASAQLAALSRVLRAEFVDATVARKPSTRKLRRPSRRPVLIDLPGMNPFCDDDMALLRHMTDAVSGSAVLILPAGLDPAESGEIAERFHGAGATALIPSKLDLSRRLGGMVAAADAAPLTLLEAGISGRVADGLESLTPCFLAARLLERQQKDIPSHAA</sequence>
<organism evidence="4 5">
    <name type="scientific">Acidiphilium iwatense</name>
    <dbReference type="NCBI Taxonomy" id="768198"/>
    <lineage>
        <taxon>Bacteria</taxon>
        <taxon>Pseudomonadati</taxon>
        <taxon>Pseudomonadota</taxon>
        <taxon>Alphaproteobacteria</taxon>
        <taxon>Acetobacterales</taxon>
        <taxon>Acidocellaceae</taxon>
        <taxon>Acidiphilium</taxon>
    </lineage>
</organism>
<dbReference type="InterPro" id="IPR027417">
    <property type="entry name" value="P-loop_NTPase"/>
</dbReference>
<dbReference type="Proteomes" id="UP001521209">
    <property type="component" value="Unassembled WGS sequence"/>
</dbReference>
<evidence type="ECO:0000313" key="4">
    <source>
        <dbReference type="EMBL" id="MCF3947495.1"/>
    </source>
</evidence>
<feature type="domain" description="SRP54-type proteins GTP-binding" evidence="3">
    <location>
        <begin position="94"/>
        <end position="283"/>
    </location>
</feature>
<proteinExistence type="predicted"/>